<proteinExistence type="predicted"/>
<reference evidence="1 2" key="1">
    <citation type="submission" date="2023-01" db="EMBL/GenBank/DDBJ databases">
        <title>Novel species of the genus Vogesella isolated from rivers.</title>
        <authorList>
            <person name="Lu H."/>
        </authorList>
    </citation>
    <scope>NUCLEOTIDE SEQUENCE [LARGE SCALE GENOMIC DNA]</scope>
    <source>
        <strain evidence="1 2">DC21W</strain>
    </source>
</reference>
<gene>
    <name evidence="1" type="ORF">PQU95_09560</name>
</gene>
<keyword evidence="2" id="KW-1185">Reference proteome</keyword>
<name>A0ABT5IY17_9NEIS</name>
<comment type="caution">
    <text evidence="1">The sequence shown here is derived from an EMBL/GenBank/DDBJ whole genome shotgun (WGS) entry which is preliminary data.</text>
</comment>
<dbReference type="Proteomes" id="UP001219956">
    <property type="component" value="Unassembled WGS sequence"/>
</dbReference>
<accession>A0ABT5IY17</accession>
<sequence>MAPHPHNLAMSLLHGGARAAAIAYLEALAADFSLPVSPCSYASLRVTGINGQPLPDGSFTNGSGASADGGTAILADYLQARHVTELLVREPYLDIGEADLPAHLIDGDIYYLYSGVRLLKQTLITVVAENCVPWLFFALAHLRSGNTLMIVGAYDGEGFLIFEKNTDSK</sequence>
<evidence type="ECO:0000313" key="2">
    <source>
        <dbReference type="Proteomes" id="UP001219956"/>
    </source>
</evidence>
<dbReference type="EMBL" id="JAQQLF010000010">
    <property type="protein sequence ID" value="MDC7717457.1"/>
    <property type="molecule type" value="Genomic_DNA"/>
</dbReference>
<protein>
    <submittedName>
        <fullName evidence="1">Uncharacterized protein</fullName>
    </submittedName>
</protein>
<evidence type="ECO:0000313" key="1">
    <source>
        <dbReference type="EMBL" id="MDC7717457.1"/>
    </source>
</evidence>
<dbReference type="RefSeq" id="WP_272751774.1">
    <property type="nucleotide sequence ID" value="NZ_JAQQLF010000010.1"/>
</dbReference>
<organism evidence="1 2">
    <name type="scientific">Vogesella aquatica</name>
    <dbReference type="NCBI Taxonomy" id="2984206"/>
    <lineage>
        <taxon>Bacteria</taxon>
        <taxon>Pseudomonadati</taxon>
        <taxon>Pseudomonadota</taxon>
        <taxon>Betaproteobacteria</taxon>
        <taxon>Neisseriales</taxon>
        <taxon>Chromobacteriaceae</taxon>
        <taxon>Vogesella</taxon>
    </lineage>
</organism>